<dbReference type="AlphaFoldDB" id="A0A126UWK6"/>
<dbReference type="OrthoDB" id="7727658at2"/>
<proteinExistence type="predicted"/>
<accession>A0A126UWK6</accession>
<evidence type="ECO:0000313" key="2">
    <source>
        <dbReference type="Proteomes" id="UP000070371"/>
    </source>
</evidence>
<sequence>MTDGAPSSKYETRVTEMRKRFICSLDGRLDAIIQVIDAESESTGGENHPRKLHRLLHDMSGSFAMLELTEISWEIRTAVVIAENADKLNRALTPDEKTETMAVIAQTRAIGTRLKEEC</sequence>
<dbReference type="STRING" id="1579316.RC74_03525"/>
<reference evidence="1 2" key="1">
    <citation type="submission" date="2016-02" db="EMBL/GenBank/DDBJ databases">
        <title>Complete genome sequence of Halocynthiibacter arcticus PAMC 20958t from arctic marine sediment.</title>
        <authorList>
            <person name="Lee Y.M."/>
            <person name="Baek K."/>
            <person name="Lee H.K."/>
            <person name="Shin S.C."/>
        </authorList>
    </citation>
    <scope>NUCLEOTIDE SEQUENCE [LARGE SCALE GENOMIC DNA]</scope>
    <source>
        <strain evidence="1">PAMC 20958</strain>
    </source>
</reference>
<organism evidence="1 2">
    <name type="scientific">Falsihalocynthiibacter arcticus</name>
    <dbReference type="NCBI Taxonomy" id="1579316"/>
    <lineage>
        <taxon>Bacteria</taxon>
        <taxon>Pseudomonadati</taxon>
        <taxon>Pseudomonadota</taxon>
        <taxon>Alphaproteobacteria</taxon>
        <taxon>Rhodobacterales</taxon>
        <taxon>Roseobacteraceae</taxon>
        <taxon>Falsihalocynthiibacter</taxon>
    </lineage>
</organism>
<dbReference type="KEGG" id="hat:RC74_03525"/>
<name>A0A126UWK6_9RHOB</name>
<evidence type="ECO:0008006" key="3">
    <source>
        <dbReference type="Google" id="ProtNLM"/>
    </source>
</evidence>
<dbReference type="RefSeq" id="WP_039003008.1">
    <property type="nucleotide sequence ID" value="NZ_CP014327.1"/>
</dbReference>
<dbReference type="SUPFAM" id="SSF47226">
    <property type="entry name" value="Histidine-containing phosphotransfer domain, HPT domain"/>
    <property type="match status" value="1"/>
</dbReference>
<dbReference type="GO" id="GO:0000160">
    <property type="term" value="P:phosphorelay signal transduction system"/>
    <property type="evidence" value="ECO:0007669"/>
    <property type="project" value="InterPro"/>
</dbReference>
<evidence type="ECO:0000313" key="1">
    <source>
        <dbReference type="EMBL" id="AML50461.1"/>
    </source>
</evidence>
<dbReference type="EMBL" id="CP014327">
    <property type="protein sequence ID" value="AML50461.1"/>
    <property type="molecule type" value="Genomic_DNA"/>
</dbReference>
<dbReference type="Proteomes" id="UP000070371">
    <property type="component" value="Chromosome"/>
</dbReference>
<protein>
    <recommendedName>
        <fullName evidence="3">HPt domain-containing protein</fullName>
    </recommendedName>
</protein>
<dbReference type="InterPro" id="IPR036641">
    <property type="entry name" value="HPT_dom_sf"/>
</dbReference>
<keyword evidence="2" id="KW-1185">Reference proteome</keyword>
<gene>
    <name evidence="1" type="ORF">RC74_03525</name>
</gene>